<dbReference type="EMBL" id="VSRR010002429">
    <property type="protein sequence ID" value="MPC31407.1"/>
    <property type="molecule type" value="Genomic_DNA"/>
</dbReference>
<dbReference type="SMART" id="SM00145">
    <property type="entry name" value="PI3Ka"/>
    <property type="match status" value="1"/>
</dbReference>
<dbReference type="GO" id="GO:0016477">
    <property type="term" value="P:cell migration"/>
    <property type="evidence" value="ECO:0007669"/>
    <property type="project" value="TreeGrafter"/>
</dbReference>
<feature type="domain" description="PIK helical" evidence="4">
    <location>
        <begin position="1"/>
        <end position="168"/>
    </location>
</feature>
<dbReference type="GO" id="GO:0005737">
    <property type="term" value="C:cytoplasm"/>
    <property type="evidence" value="ECO:0007669"/>
    <property type="project" value="TreeGrafter"/>
</dbReference>
<dbReference type="InterPro" id="IPR036940">
    <property type="entry name" value="PI3/4_kinase_cat_sf"/>
</dbReference>
<dbReference type="Gene3D" id="1.25.40.70">
    <property type="entry name" value="Phosphatidylinositol 3-kinase, accessory domain (PIK)"/>
    <property type="match status" value="1"/>
</dbReference>
<dbReference type="GO" id="GO:0043491">
    <property type="term" value="P:phosphatidylinositol 3-kinase/protein kinase B signal transduction"/>
    <property type="evidence" value="ECO:0007669"/>
    <property type="project" value="TreeGrafter"/>
</dbReference>
<dbReference type="GO" id="GO:0005942">
    <property type="term" value="C:phosphatidylinositol 3-kinase complex"/>
    <property type="evidence" value="ECO:0007669"/>
    <property type="project" value="TreeGrafter"/>
</dbReference>
<proteinExistence type="predicted"/>
<evidence type="ECO:0000256" key="2">
    <source>
        <dbReference type="ARBA" id="ARBA00022777"/>
    </source>
</evidence>
<evidence type="ECO:0000313" key="5">
    <source>
        <dbReference type="EMBL" id="MPC31407.1"/>
    </source>
</evidence>
<name>A0A5B7EDK6_PORTR</name>
<dbReference type="SMART" id="SM00146">
    <property type="entry name" value="PI3Kc"/>
    <property type="match status" value="1"/>
</dbReference>
<evidence type="ECO:0000313" key="6">
    <source>
        <dbReference type="Proteomes" id="UP000324222"/>
    </source>
</evidence>
<organism evidence="5 6">
    <name type="scientific">Portunus trituberculatus</name>
    <name type="common">Swimming crab</name>
    <name type="synonym">Neptunus trituberculatus</name>
    <dbReference type="NCBI Taxonomy" id="210409"/>
    <lineage>
        <taxon>Eukaryota</taxon>
        <taxon>Metazoa</taxon>
        <taxon>Ecdysozoa</taxon>
        <taxon>Arthropoda</taxon>
        <taxon>Crustacea</taxon>
        <taxon>Multicrustacea</taxon>
        <taxon>Malacostraca</taxon>
        <taxon>Eumalacostraca</taxon>
        <taxon>Eucarida</taxon>
        <taxon>Decapoda</taxon>
        <taxon>Pleocyemata</taxon>
        <taxon>Brachyura</taxon>
        <taxon>Eubrachyura</taxon>
        <taxon>Portunoidea</taxon>
        <taxon>Portunidae</taxon>
        <taxon>Portuninae</taxon>
        <taxon>Portunus</taxon>
    </lineage>
</organism>
<evidence type="ECO:0000256" key="1">
    <source>
        <dbReference type="ARBA" id="ARBA00022679"/>
    </source>
</evidence>
<dbReference type="Gene3D" id="1.10.1070.11">
    <property type="entry name" value="Phosphatidylinositol 3-/4-kinase, catalytic domain"/>
    <property type="match status" value="1"/>
</dbReference>
<sequence>MMDEIQQIAERDPLTELHEQERKLLWSLRNVCRQELPHLLPKILQCVEWDNKTEVAEMISVLEDWPKLSPDRALELLDYAYAEPAVRTFAIECLTHISDDDLLLYLLQLVQAIKHENHLNCRLVEFLLSRALRNMRIGHYFFWHLRSEMHVPSVSIRFGLILEAYCRGSLEHMKSLLRQLDALHKFKELRGIASVNRSMRDRQMRVHMTKPHNFATLSHFLNPIDPMYRISTIKIEECKAKDSKMAPLWLVFENGDPNGKSIYLLYKYGDDLRQDMLTLQMIRIMDKLWKDNGMDLRMNPYSCMSTDNREGIIQVVLNAETIANIQRQKGMFSATCAFRKGSLLVTVTYPLSSLMLQSILLCQDIPEVLGFGMSKGQEILVYIAFLILRKYGSFIISLFAMMISTGLPELQSEKDLNYLKETLKLDLSEDEARDHFRSKFDEALANAWKTSVNWAFHSMAKKNT</sequence>
<dbReference type="PROSITE" id="PS50290">
    <property type="entry name" value="PI3_4_KINASE_3"/>
    <property type="match status" value="1"/>
</dbReference>
<keyword evidence="1" id="KW-0808">Transferase</keyword>
<dbReference type="PANTHER" id="PTHR10048:SF118">
    <property type="entry name" value="PI-3 KINASE"/>
    <property type="match status" value="1"/>
</dbReference>
<comment type="caution">
    <text evidence="5">The sequence shown here is derived from an EMBL/GenBank/DDBJ whole genome shotgun (WGS) entry which is preliminary data.</text>
</comment>
<dbReference type="Gene3D" id="3.30.1010.10">
    <property type="entry name" value="Phosphatidylinositol 3-kinase Catalytic Subunit, Chain A, domain 4"/>
    <property type="match status" value="1"/>
</dbReference>
<dbReference type="SUPFAM" id="SSF48371">
    <property type="entry name" value="ARM repeat"/>
    <property type="match status" value="1"/>
</dbReference>
<evidence type="ECO:0000259" key="4">
    <source>
        <dbReference type="PROSITE" id="PS51545"/>
    </source>
</evidence>
<dbReference type="InterPro" id="IPR042236">
    <property type="entry name" value="PI3K_accessory_sf"/>
</dbReference>
<dbReference type="SUPFAM" id="SSF56112">
    <property type="entry name" value="Protein kinase-like (PK-like)"/>
    <property type="match status" value="1"/>
</dbReference>
<dbReference type="InterPro" id="IPR000403">
    <property type="entry name" value="PI3/4_kinase_cat_dom"/>
</dbReference>
<gene>
    <name evidence="5" type="primary">Pik3cb</name>
    <name evidence="5" type="ORF">E2C01_024697</name>
</gene>
<dbReference type="Pfam" id="PF00613">
    <property type="entry name" value="PI3Ka"/>
    <property type="match status" value="1"/>
</dbReference>
<dbReference type="InterPro" id="IPR011009">
    <property type="entry name" value="Kinase-like_dom_sf"/>
</dbReference>
<dbReference type="PANTHER" id="PTHR10048">
    <property type="entry name" value="PHOSPHATIDYLINOSITOL KINASE"/>
    <property type="match status" value="1"/>
</dbReference>
<protein>
    <submittedName>
        <fullName evidence="5">Phosphatidylinositol 4,5-bisphosphate 3-kinase catalytic subunit beta isoform</fullName>
    </submittedName>
</protein>
<dbReference type="GO" id="GO:0035005">
    <property type="term" value="F:1-phosphatidylinositol-4-phosphate 3-kinase activity"/>
    <property type="evidence" value="ECO:0007669"/>
    <property type="project" value="TreeGrafter"/>
</dbReference>
<feature type="domain" description="PI3K/PI4K catalytic" evidence="3">
    <location>
        <begin position="234"/>
        <end position="464"/>
    </location>
</feature>
<reference evidence="5 6" key="1">
    <citation type="submission" date="2019-05" db="EMBL/GenBank/DDBJ databases">
        <title>Another draft genome of Portunus trituberculatus and its Hox gene families provides insights of decapod evolution.</title>
        <authorList>
            <person name="Jeong J.-H."/>
            <person name="Song I."/>
            <person name="Kim S."/>
            <person name="Choi T."/>
            <person name="Kim D."/>
            <person name="Ryu S."/>
            <person name="Kim W."/>
        </authorList>
    </citation>
    <scope>NUCLEOTIDE SEQUENCE [LARGE SCALE GENOMIC DNA]</scope>
    <source>
        <tissue evidence="5">Muscle</tissue>
    </source>
</reference>
<dbReference type="InterPro" id="IPR015433">
    <property type="entry name" value="PI3/4_kinase"/>
</dbReference>
<evidence type="ECO:0000259" key="3">
    <source>
        <dbReference type="PROSITE" id="PS50290"/>
    </source>
</evidence>
<dbReference type="InterPro" id="IPR016024">
    <property type="entry name" value="ARM-type_fold"/>
</dbReference>
<keyword evidence="2 5" id="KW-0418">Kinase</keyword>
<keyword evidence="6" id="KW-1185">Reference proteome</keyword>
<dbReference type="OrthoDB" id="67688at2759"/>
<dbReference type="GO" id="GO:0005886">
    <property type="term" value="C:plasma membrane"/>
    <property type="evidence" value="ECO:0007669"/>
    <property type="project" value="TreeGrafter"/>
</dbReference>
<dbReference type="InterPro" id="IPR001263">
    <property type="entry name" value="PI3K_accessory_dom"/>
</dbReference>
<dbReference type="Pfam" id="PF00454">
    <property type="entry name" value="PI3_PI4_kinase"/>
    <property type="match status" value="1"/>
</dbReference>
<dbReference type="PROSITE" id="PS51545">
    <property type="entry name" value="PIK_HELICAL"/>
    <property type="match status" value="1"/>
</dbReference>
<accession>A0A5B7EDK6</accession>
<dbReference type="GO" id="GO:0016303">
    <property type="term" value="F:1-phosphatidylinositol-3-kinase activity"/>
    <property type="evidence" value="ECO:0007669"/>
    <property type="project" value="TreeGrafter"/>
</dbReference>
<dbReference type="Proteomes" id="UP000324222">
    <property type="component" value="Unassembled WGS sequence"/>
</dbReference>
<dbReference type="GO" id="GO:0048015">
    <property type="term" value="P:phosphatidylinositol-mediated signaling"/>
    <property type="evidence" value="ECO:0007669"/>
    <property type="project" value="TreeGrafter"/>
</dbReference>
<dbReference type="AlphaFoldDB" id="A0A5B7EDK6"/>